<dbReference type="Proteomes" id="UP001055879">
    <property type="component" value="Linkage Group LG02"/>
</dbReference>
<protein>
    <submittedName>
        <fullName evidence="1">Uncharacterized protein</fullName>
    </submittedName>
</protein>
<dbReference type="EMBL" id="CM042048">
    <property type="protein sequence ID" value="KAI3758021.1"/>
    <property type="molecule type" value="Genomic_DNA"/>
</dbReference>
<reference evidence="1 2" key="2">
    <citation type="journal article" date="2022" name="Mol. Ecol. Resour.">
        <title>The genomes of chicory, endive, great burdock and yacon provide insights into Asteraceae paleo-polyploidization history and plant inulin production.</title>
        <authorList>
            <person name="Fan W."/>
            <person name="Wang S."/>
            <person name="Wang H."/>
            <person name="Wang A."/>
            <person name="Jiang F."/>
            <person name="Liu H."/>
            <person name="Zhao H."/>
            <person name="Xu D."/>
            <person name="Zhang Y."/>
        </authorList>
    </citation>
    <scope>NUCLEOTIDE SEQUENCE [LARGE SCALE GENOMIC DNA]</scope>
    <source>
        <strain evidence="2">cv. Niubang</strain>
    </source>
</reference>
<accession>A0ACB9EHT8</accession>
<name>A0ACB9EHT8_ARCLA</name>
<organism evidence="1 2">
    <name type="scientific">Arctium lappa</name>
    <name type="common">Greater burdock</name>
    <name type="synonym">Lappa major</name>
    <dbReference type="NCBI Taxonomy" id="4217"/>
    <lineage>
        <taxon>Eukaryota</taxon>
        <taxon>Viridiplantae</taxon>
        <taxon>Streptophyta</taxon>
        <taxon>Embryophyta</taxon>
        <taxon>Tracheophyta</taxon>
        <taxon>Spermatophyta</taxon>
        <taxon>Magnoliopsida</taxon>
        <taxon>eudicotyledons</taxon>
        <taxon>Gunneridae</taxon>
        <taxon>Pentapetalae</taxon>
        <taxon>asterids</taxon>
        <taxon>campanulids</taxon>
        <taxon>Asterales</taxon>
        <taxon>Asteraceae</taxon>
        <taxon>Carduoideae</taxon>
        <taxon>Cardueae</taxon>
        <taxon>Arctiinae</taxon>
        <taxon>Arctium</taxon>
    </lineage>
</organism>
<keyword evidence="2" id="KW-1185">Reference proteome</keyword>
<reference evidence="2" key="1">
    <citation type="journal article" date="2022" name="Mol. Ecol. Resour.">
        <title>The genomes of chicory, endive, great burdock and yacon provide insights into Asteraceae palaeo-polyploidization history and plant inulin production.</title>
        <authorList>
            <person name="Fan W."/>
            <person name="Wang S."/>
            <person name="Wang H."/>
            <person name="Wang A."/>
            <person name="Jiang F."/>
            <person name="Liu H."/>
            <person name="Zhao H."/>
            <person name="Xu D."/>
            <person name="Zhang Y."/>
        </authorList>
    </citation>
    <scope>NUCLEOTIDE SEQUENCE [LARGE SCALE GENOMIC DNA]</scope>
    <source>
        <strain evidence="2">cv. Niubang</strain>
    </source>
</reference>
<evidence type="ECO:0000313" key="1">
    <source>
        <dbReference type="EMBL" id="KAI3758021.1"/>
    </source>
</evidence>
<sequence>MISMFDDFAANGNESTVVKPSMEVQRYYVVDVADYEPGAVYSIDAIEKARDSFQPSLALDFIRQLALEPTSNEHAGIDFIKNRANVISYRRAVYEEFDETYAQAFGYQPARPSPGSVQELPPGRTPTKVHCPFIRSQTTKGIWMARCVGIEPCTIAMDLEGTDGRERGEDRIHDIVNDILRCIHHLSNWPVFHQTIIRLPGLMTFLDRGSTILDDLHFNREAVSAEVFQIASDLLNKAFDDIMEDYMMRQRPIPDLTSNHPIPQEHRTIFVTFSRGRPLTETELVQYFTR</sequence>
<gene>
    <name evidence="1" type="ORF">L6452_05567</name>
</gene>
<comment type="caution">
    <text evidence="1">The sequence shown here is derived from an EMBL/GenBank/DDBJ whole genome shotgun (WGS) entry which is preliminary data.</text>
</comment>
<proteinExistence type="predicted"/>
<evidence type="ECO:0000313" key="2">
    <source>
        <dbReference type="Proteomes" id="UP001055879"/>
    </source>
</evidence>